<name>A0A2S7XR03_9GAMM</name>
<keyword evidence="2" id="KW-1185">Reference proteome</keyword>
<accession>A0A2S7XR03</accession>
<organism evidence="1 2">
    <name type="scientific">Chromatium okenii</name>
    <dbReference type="NCBI Taxonomy" id="61644"/>
    <lineage>
        <taxon>Bacteria</taxon>
        <taxon>Pseudomonadati</taxon>
        <taxon>Pseudomonadota</taxon>
        <taxon>Gammaproteobacteria</taxon>
        <taxon>Chromatiales</taxon>
        <taxon>Chromatiaceae</taxon>
        <taxon>Chromatium</taxon>
    </lineage>
</organism>
<protein>
    <submittedName>
        <fullName evidence="1">Uncharacterized protein</fullName>
    </submittedName>
</protein>
<dbReference type="Proteomes" id="UP000239936">
    <property type="component" value="Unassembled WGS sequence"/>
</dbReference>
<dbReference type="AlphaFoldDB" id="A0A2S7XR03"/>
<dbReference type="EMBL" id="PPGH01000035">
    <property type="protein sequence ID" value="PQJ95898.1"/>
    <property type="molecule type" value="Genomic_DNA"/>
</dbReference>
<proteinExistence type="predicted"/>
<sequence>MNWDEEFGVNVRLLAVICGLALLGANLSGCAGNAKNVRTDEIAAEAMNLEAFPQIVLSNAPRAEAKSVAMGAARSKGWSSVVQRKIVSSCSASSMLMRLLILQQMPNSNPAQCLKSRLILWNRVAELRWRPKPN</sequence>
<comment type="caution">
    <text evidence="1">The sequence shown here is derived from an EMBL/GenBank/DDBJ whole genome shotgun (WGS) entry which is preliminary data.</text>
</comment>
<reference evidence="1 2" key="1">
    <citation type="submission" date="2018-01" db="EMBL/GenBank/DDBJ databases">
        <title>The complete genome sequence of Chromatium okenii LaCa, a purple sulfur bacterium with a turbulent life.</title>
        <authorList>
            <person name="Luedin S.M."/>
            <person name="Liechti N."/>
            <person name="Storelli N."/>
            <person name="Danza F."/>
            <person name="Wittwer M."/>
            <person name="Pothier J.F."/>
            <person name="Tonolla M.A."/>
        </authorList>
    </citation>
    <scope>NUCLEOTIDE SEQUENCE [LARGE SCALE GENOMIC DNA]</scope>
    <source>
        <strain evidence="1 2">LaCa</strain>
    </source>
</reference>
<evidence type="ECO:0000313" key="1">
    <source>
        <dbReference type="EMBL" id="PQJ95898.1"/>
    </source>
</evidence>
<evidence type="ECO:0000313" key="2">
    <source>
        <dbReference type="Proteomes" id="UP000239936"/>
    </source>
</evidence>
<gene>
    <name evidence="1" type="ORF">CXB77_08415</name>
</gene>